<feature type="compositionally biased region" description="Basic and acidic residues" evidence="1">
    <location>
        <begin position="171"/>
        <end position="193"/>
    </location>
</feature>
<feature type="region of interest" description="Disordered" evidence="1">
    <location>
        <begin position="171"/>
        <end position="197"/>
    </location>
</feature>
<comment type="caution">
    <text evidence="2">The sequence shown here is derived from an EMBL/GenBank/DDBJ whole genome shotgun (WGS) entry which is preliminary data.</text>
</comment>
<name>A0ABR2LXY6_9ASPA</name>
<reference evidence="2 3" key="1">
    <citation type="journal article" date="2022" name="Nat. Plants">
        <title>Genomes of leafy and leafless Platanthera orchids illuminate the evolution of mycoheterotrophy.</title>
        <authorList>
            <person name="Li M.H."/>
            <person name="Liu K.W."/>
            <person name="Li Z."/>
            <person name="Lu H.C."/>
            <person name="Ye Q.L."/>
            <person name="Zhang D."/>
            <person name="Wang J.Y."/>
            <person name="Li Y.F."/>
            <person name="Zhong Z.M."/>
            <person name="Liu X."/>
            <person name="Yu X."/>
            <person name="Liu D.K."/>
            <person name="Tu X.D."/>
            <person name="Liu B."/>
            <person name="Hao Y."/>
            <person name="Liao X.Y."/>
            <person name="Jiang Y.T."/>
            <person name="Sun W.H."/>
            <person name="Chen J."/>
            <person name="Chen Y.Q."/>
            <person name="Ai Y."/>
            <person name="Zhai J.W."/>
            <person name="Wu S.S."/>
            <person name="Zhou Z."/>
            <person name="Hsiao Y.Y."/>
            <person name="Wu W.L."/>
            <person name="Chen Y.Y."/>
            <person name="Lin Y.F."/>
            <person name="Hsu J.L."/>
            <person name="Li C.Y."/>
            <person name="Wang Z.W."/>
            <person name="Zhao X."/>
            <person name="Zhong W.Y."/>
            <person name="Ma X.K."/>
            <person name="Ma L."/>
            <person name="Huang J."/>
            <person name="Chen G.Z."/>
            <person name="Huang M.Z."/>
            <person name="Huang L."/>
            <person name="Peng D.H."/>
            <person name="Luo Y.B."/>
            <person name="Zou S.Q."/>
            <person name="Chen S.P."/>
            <person name="Lan S."/>
            <person name="Tsai W.C."/>
            <person name="Van de Peer Y."/>
            <person name="Liu Z.J."/>
        </authorList>
    </citation>
    <scope>NUCLEOTIDE SEQUENCE [LARGE SCALE GENOMIC DNA]</scope>
    <source>
        <strain evidence="2">Lor288</strain>
    </source>
</reference>
<dbReference type="EMBL" id="JBBWWR010000014">
    <property type="protein sequence ID" value="KAK8953713.1"/>
    <property type="molecule type" value="Genomic_DNA"/>
</dbReference>
<feature type="compositionally biased region" description="Gly residues" evidence="1">
    <location>
        <begin position="213"/>
        <end position="223"/>
    </location>
</feature>
<feature type="region of interest" description="Disordered" evidence="1">
    <location>
        <begin position="209"/>
        <end position="230"/>
    </location>
</feature>
<keyword evidence="3" id="KW-1185">Reference proteome</keyword>
<sequence>MNGRKKSVHWRPVDEKCESCEFEKSNHLNRSRSLILRLDVDSLNLLGRAEKDLIMFFLKHMIKSGLVSCITTQPHSLHPTVGLIDLPTAEKLVQDMHKVRLQRQSMKKGDWARTKESTGCEGIKQRSVLLIWKLLDKAKFPNLPERRKKKRLGSARSTVILQAETGSELEKRKSVGACRREGEDGAPEKERKGPQLSILYRNLSQNRRKRLGGPLGVMPGGGQVDSCVAS</sequence>
<accession>A0ABR2LXY6</accession>
<evidence type="ECO:0000313" key="2">
    <source>
        <dbReference type="EMBL" id="KAK8953713.1"/>
    </source>
</evidence>
<protein>
    <submittedName>
        <fullName evidence="2">Uncharacterized protein</fullName>
    </submittedName>
</protein>
<proteinExistence type="predicted"/>
<evidence type="ECO:0000313" key="3">
    <source>
        <dbReference type="Proteomes" id="UP001412067"/>
    </source>
</evidence>
<evidence type="ECO:0000256" key="1">
    <source>
        <dbReference type="SAM" id="MobiDB-lite"/>
    </source>
</evidence>
<organism evidence="2 3">
    <name type="scientific">Platanthera guangdongensis</name>
    <dbReference type="NCBI Taxonomy" id="2320717"/>
    <lineage>
        <taxon>Eukaryota</taxon>
        <taxon>Viridiplantae</taxon>
        <taxon>Streptophyta</taxon>
        <taxon>Embryophyta</taxon>
        <taxon>Tracheophyta</taxon>
        <taxon>Spermatophyta</taxon>
        <taxon>Magnoliopsida</taxon>
        <taxon>Liliopsida</taxon>
        <taxon>Asparagales</taxon>
        <taxon>Orchidaceae</taxon>
        <taxon>Orchidoideae</taxon>
        <taxon>Orchideae</taxon>
        <taxon>Orchidinae</taxon>
        <taxon>Platanthera</taxon>
    </lineage>
</organism>
<gene>
    <name evidence="2" type="ORF">KSP40_PGU004075</name>
</gene>
<dbReference type="Proteomes" id="UP001412067">
    <property type="component" value="Unassembled WGS sequence"/>
</dbReference>